<name>A0A062UH51_9PROT</name>
<dbReference type="InterPro" id="IPR002347">
    <property type="entry name" value="SDR_fam"/>
</dbReference>
<dbReference type="STRING" id="1280947.HY30_02725"/>
<dbReference type="Gene3D" id="3.40.50.720">
    <property type="entry name" value="NAD(P)-binding Rossmann-like Domain"/>
    <property type="match status" value="1"/>
</dbReference>
<comment type="similarity">
    <text evidence="1 3">Belongs to the short-chain dehydrogenases/reductases (SDR) family.</text>
</comment>
<evidence type="ECO:0000313" key="4">
    <source>
        <dbReference type="EMBL" id="KCZ61273.1"/>
    </source>
</evidence>
<proteinExistence type="inferred from homology"/>
<evidence type="ECO:0000256" key="2">
    <source>
        <dbReference type="ARBA" id="ARBA00023002"/>
    </source>
</evidence>
<dbReference type="GO" id="GO:0016020">
    <property type="term" value="C:membrane"/>
    <property type="evidence" value="ECO:0007669"/>
    <property type="project" value="TreeGrafter"/>
</dbReference>
<evidence type="ECO:0000256" key="3">
    <source>
        <dbReference type="RuleBase" id="RU000363"/>
    </source>
</evidence>
<dbReference type="PRINTS" id="PR00080">
    <property type="entry name" value="SDRFAMILY"/>
</dbReference>
<keyword evidence="2" id="KW-0560">Oxidoreductase</keyword>
<dbReference type="OrthoDB" id="9808814at2"/>
<keyword evidence="5" id="KW-1185">Reference proteome</keyword>
<dbReference type="SUPFAM" id="SSF51735">
    <property type="entry name" value="NAD(P)-binding Rossmann-fold domains"/>
    <property type="match status" value="1"/>
</dbReference>
<dbReference type="PANTHER" id="PTHR44196">
    <property type="entry name" value="DEHYDROGENASE/REDUCTASE SDR FAMILY MEMBER 7B"/>
    <property type="match status" value="1"/>
</dbReference>
<dbReference type="PIRSF" id="PIRSF000126">
    <property type="entry name" value="11-beta-HSD1"/>
    <property type="match status" value="1"/>
</dbReference>
<dbReference type="EMBL" id="AWFG01000001">
    <property type="protein sequence ID" value="KCZ61273.1"/>
    <property type="molecule type" value="Genomic_DNA"/>
</dbReference>
<protein>
    <submittedName>
        <fullName evidence="4">Dehydrogenase</fullName>
    </submittedName>
</protein>
<evidence type="ECO:0000313" key="5">
    <source>
        <dbReference type="Proteomes" id="UP000027190"/>
    </source>
</evidence>
<dbReference type="AlphaFoldDB" id="A0A062UH51"/>
<reference evidence="4 5" key="1">
    <citation type="journal article" date="2014" name="Antonie Van Leeuwenhoek">
        <title>Hyphomonas beringensis sp. nov. and Hyphomonas chukchiensis sp. nov., isolated from surface seawater of the Bering Sea and Chukchi Sea.</title>
        <authorList>
            <person name="Li C."/>
            <person name="Lai Q."/>
            <person name="Li G."/>
            <person name="Dong C."/>
            <person name="Wang J."/>
            <person name="Liao Y."/>
            <person name="Shao Z."/>
        </authorList>
    </citation>
    <scope>NUCLEOTIDE SEQUENCE [LARGE SCALE GENOMIC DNA]</scope>
    <source>
        <strain evidence="4 5">BH-BN04-4</strain>
    </source>
</reference>
<comment type="caution">
    <text evidence="4">The sequence shown here is derived from an EMBL/GenBank/DDBJ whole genome shotgun (WGS) entry which is preliminary data.</text>
</comment>
<dbReference type="RefSeq" id="WP_034736542.1">
    <property type="nucleotide sequence ID" value="NZ_AWFG01000001.1"/>
</dbReference>
<dbReference type="PATRIC" id="fig|1280947.3.peg.537"/>
<accession>A0A062UH51</accession>
<evidence type="ECO:0000256" key="1">
    <source>
        <dbReference type="ARBA" id="ARBA00006484"/>
    </source>
</evidence>
<organism evidence="4 5">
    <name type="scientific">Hyphomonas chukchiensis</name>
    <dbReference type="NCBI Taxonomy" id="1280947"/>
    <lineage>
        <taxon>Bacteria</taxon>
        <taxon>Pseudomonadati</taxon>
        <taxon>Pseudomonadota</taxon>
        <taxon>Alphaproteobacteria</taxon>
        <taxon>Hyphomonadales</taxon>
        <taxon>Hyphomonadaceae</taxon>
        <taxon>Hyphomonas</taxon>
    </lineage>
</organism>
<dbReference type="GO" id="GO:0016491">
    <property type="term" value="F:oxidoreductase activity"/>
    <property type="evidence" value="ECO:0007669"/>
    <property type="project" value="UniProtKB-KW"/>
</dbReference>
<sequence length="270" mass="28997">MARRLCLITGASAGIGAEFARQYAALGWDLALTARRTDRLEALAKELETTHGISAITIAEDLARPEAVDAILAALAAKDRHVDALVNNAGYGLPGTFFNTSWEEQAAFIRVLYTAPVELTHKILPGMAERGYGRIINVASLAGYAAGSAGHTLYASVKAAMIKFSESLNAECVATGQADIHCTALCPGFTWSEFHDVNGTREDTNKMPKWMWMEAAPVVKAGIDAVNRGQPVVVPGGANKALATLTRILPEPLGRAMVRAQSKRYRRMDT</sequence>
<dbReference type="PRINTS" id="PR00081">
    <property type="entry name" value="GDHRDH"/>
</dbReference>
<dbReference type="PANTHER" id="PTHR44196:SF2">
    <property type="entry name" value="SHORT-CHAIN DEHYDROGENASE-RELATED"/>
    <property type="match status" value="1"/>
</dbReference>
<dbReference type="InterPro" id="IPR036291">
    <property type="entry name" value="NAD(P)-bd_dom_sf"/>
</dbReference>
<gene>
    <name evidence="4" type="ORF">HY30_02725</name>
</gene>
<dbReference type="Proteomes" id="UP000027190">
    <property type="component" value="Unassembled WGS sequence"/>
</dbReference>
<dbReference type="eggNOG" id="COG0300">
    <property type="taxonomic scope" value="Bacteria"/>
</dbReference>
<dbReference type="Pfam" id="PF00106">
    <property type="entry name" value="adh_short"/>
    <property type="match status" value="1"/>
</dbReference>